<evidence type="ECO:0008006" key="3">
    <source>
        <dbReference type="Google" id="ProtNLM"/>
    </source>
</evidence>
<dbReference type="RefSeq" id="WP_255039937.1">
    <property type="nucleotide sequence ID" value="NZ_RJUF01000198.1"/>
</dbReference>
<protein>
    <recommendedName>
        <fullName evidence="3">Bacterial surface antigen (D15) domain-containing protein</fullName>
    </recommendedName>
</protein>
<name>A0AAE3H7H2_9BACT</name>
<evidence type="ECO:0000313" key="2">
    <source>
        <dbReference type="Proteomes" id="UP001204144"/>
    </source>
</evidence>
<dbReference type="Proteomes" id="UP001204144">
    <property type="component" value="Unassembled WGS sequence"/>
</dbReference>
<dbReference type="Gene3D" id="2.40.160.50">
    <property type="entry name" value="membrane protein fhac: a member of the omp85/tpsb transporter family"/>
    <property type="match status" value="1"/>
</dbReference>
<comment type="caution">
    <text evidence="1">The sequence shown here is derived from an EMBL/GenBank/DDBJ whole genome shotgun (WGS) entry which is preliminary data.</text>
</comment>
<gene>
    <name evidence="1" type="ORF">EGI31_25120</name>
</gene>
<proteinExistence type="predicted"/>
<dbReference type="EMBL" id="RJUF01000198">
    <property type="protein sequence ID" value="MCP9766233.1"/>
    <property type="molecule type" value="Genomic_DNA"/>
</dbReference>
<dbReference type="AlphaFoldDB" id="A0AAE3H7H2"/>
<keyword evidence="2" id="KW-1185">Reference proteome</keyword>
<reference evidence="1 2" key="1">
    <citation type="submission" date="2018-11" db="EMBL/GenBank/DDBJ databases">
        <title>Novel bacteria species description.</title>
        <authorList>
            <person name="Han J.-H."/>
        </authorList>
    </citation>
    <scope>NUCLEOTIDE SEQUENCE [LARGE SCALE GENOMIC DNA]</scope>
    <source>
        <strain evidence="1 2">KCTC23259</strain>
    </source>
</reference>
<organism evidence="1 2">
    <name type="scientific">Lacihabitans soyangensis</name>
    <dbReference type="NCBI Taxonomy" id="869394"/>
    <lineage>
        <taxon>Bacteria</taxon>
        <taxon>Pseudomonadati</taxon>
        <taxon>Bacteroidota</taxon>
        <taxon>Cytophagia</taxon>
        <taxon>Cytophagales</taxon>
        <taxon>Leadbetterellaceae</taxon>
        <taxon>Lacihabitans</taxon>
    </lineage>
</organism>
<accession>A0AAE3H7H2</accession>
<sequence>MKSIKTLLITGVLSVFLSSVAFSQRYYGVTGEEFGKSKIQKKRFDWKTIKSNNFEFNFYRGGEDLARKAAKKAEEEFEKITETLGYTPFSVMKVFIYNSPEDQRQSNIGNTAPLDLDGGILNLSKARVQLPYQKSDSLFYNKLIKEIANLFVYDMLYGGSLKEAVQSQLLLMVPDWYISGISAYIAEADNSVKYEQFKKVIAENRNQKLSQLRGKDAEIIGQSIWHYIAIKYGKDNISNILNLTRIIRNEQSSITSTLGLSFSKFQREWQAFYLEGNLEREQKKEVVKVEEAQPSTPNVLLNLKNGEIDTDNYVFDEVNIQQYKLLKKTDDSPNILVGNGQREGLKKSADEFKLSPVKAYNNLLVSGGNDLGILIDPARRFGVGYKLMFNDLLENNVLTLKTYVRPSAPFFKNYDYSLTYGNFAKKIDYIFKFEKRSINFDGIDEDNNYLFRPIKIYPQADKTILLSRRIISQKFSASVVYPFSENLKFEFTPSFLKATDIDYELPGRENLNNLYLSAGVNLVFDNTLANSSGVDLGTRGKFGVEKNISFKDTKQNFESLNLDLRHYQKLVKGLVLAGRFNFGKSMGNSPKFSYLGGMENTVNRSIYDAQGLLPGPAGDFRDILFYNFPGQLRGFDFARLFGNNYILTNFELRGYLAEYFPRSSMSSTFLRSLQMVAFYDIGTAWNGNKGPFSRQNSLNTILIGTDGISPFFAEVTNFKNPFLMGTGLGLRTTILGLFVKADYAVGKEDKAFSKPKLYISIGKDF</sequence>
<evidence type="ECO:0000313" key="1">
    <source>
        <dbReference type="EMBL" id="MCP9766233.1"/>
    </source>
</evidence>